<comment type="subcellular location">
    <subcellularLocation>
        <location evidence="1">Nucleus</location>
    </subcellularLocation>
</comment>
<evidence type="ECO:0000259" key="8">
    <source>
        <dbReference type="Pfam" id="PF13867"/>
    </source>
</evidence>
<evidence type="ECO:0000313" key="10">
    <source>
        <dbReference type="Proteomes" id="UP000007875"/>
    </source>
</evidence>
<dbReference type="GO" id="GO:0006355">
    <property type="term" value="P:regulation of DNA-templated transcription"/>
    <property type="evidence" value="ECO:0007669"/>
    <property type="project" value="TreeGrafter"/>
</dbReference>
<dbReference type="STRING" id="51511.ENSCSAVP00000000823"/>
<evidence type="ECO:0000256" key="4">
    <source>
        <dbReference type="ARBA" id="ARBA00023015"/>
    </source>
</evidence>
<keyword evidence="6" id="KW-0539">Nucleus</keyword>
<dbReference type="Ensembl" id="ENSCSAVT00000000832.1">
    <property type="protein sequence ID" value="ENSCSAVP00000000823.1"/>
    <property type="gene ID" value="ENSCSAVG00000000468.1"/>
</dbReference>
<dbReference type="Gene3D" id="6.10.160.20">
    <property type="match status" value="1"/>
</dbReference>
<feature type="region of interest" description="Disordered" evidence="7">
    <location>
        <begin position="96"/>
        <end position="125"/>
    </location>
</feature>
<name>H2Y675_CIOSA</name>
<evidence type="ECO:0000256" key="7">
    <source>
        <dbReference type="SAM" id="MobiDB-lite"/>
    </source>
</evidence>
<keyword evidence="5" id="KW-0804">Transcription</keyword>
<comment type="similarity">
    <text evidence="2">Belongs to the SAP30 family.</text>
</comment>
<feature type="region of interest" description="Disordered" evidence="7">
    <location>
        <begin position="1"/>
        <end position="25"/>
    </location>
</feature>
<dbReference type="eggNOG" id="ENOG502QWFH">
    <property type="taxonomic scope" value="Eukaryota"/>
</dbReference>
<proteinExistence type="inferred from homology"/>
<organism evidence="9 10">
    <name type="scientific">Ciona savignyi</name>
    <name type="common">Pacific transparent sea squirt</name>
    <dbReference type="NCBI Taxonomy" id="51511"/>
    <lineage>
        <taxon>Eukaryota</taxon>
        <taxon>Metazoa</taxon>
        <taxon>Chordata</taxon>
        <taxon>Tunicata</taxon>
        <taxon>Ascidiacea</taxon>
        <taxon>Phlebobranchia</taxon>
        <taxon>Cionidae</taxon>
        <taxon>Ciona</taxon>
    </lineage>
</organism>
<dbReference type="InParanoid" id="H2Y675"/>
<keyword evidence="4" id="KW-0805">Transcription regulation</keyword>
<reference evidence="9" key="2">
    <citation type="submission" date="2025-08" db="UniProtKB">
        <authorList>
            <consortium name="Ensembl"/>
        </authorList>
    </citation>
    <scope>IDENTIFICATION</scope>
</reference>
<dbReference type="InterPro" id="IPR024145">
    <property type="entry name" value="His_deAcase_SAP30/SAP30L"/>
</dbReference>
<accession>H2Y675</accession>
<evidence type="ECO:0000256" key="6">
    <source>
        <dbReference type="ARBA" id="ARBA00023242"/>
    </source>
</evidence>
<dbReference type="PANTHER" id="PTHR13286">
    <property type="entry name" value="SAP30"/>
    <property type="match status" value="1"/>
</dbReference>
<reference evidence="10" key="1">
    <citation type="submission" date="2003-08" db="EMBL/GenBank/DDBJ databases">
        <authorList>
            <person name="Birren B."/>
            <person name="Nusbaum C."/>
            <person name="Abebe A."/>
            <person name="Abouelleil A."/>
            <person name="Adekoya E."/>
            <person name="Ait-zahra M."/>
            <person name="Allen N."/>
            <person name="Allen T."/>
            <person name="An P."/>
            <person name="Anderson M."/>
            <person name="Anderson S."/>
            <person name="Arachchi H."/>
            <person name="Armbruster J."/>
            <person name="Bachantsang P."/>
            <person name="Baldwin J."/>
            <person name="Barry A."/>
            <person name="Bayul T."/>
            <person name="Blitshsteyn B."/>
            <person name="Bloom T."/>
            <person name="Blye J."/>
            <person name="Boguslavskiy L."/>
            <person name="Borowsky M."/>
            <person name="Boukhgalter B."/>
            <person name="Brunache A."/>
            <person name="Butler J."/>
            <person name="Calixte N."/>
            <person name="Calvo S."/>
            <person name="Camarata J."/>
            <person name="Campo K."/>
            <person name="Chang J."/>
            <person name="Cheshatsang Y."/>
            <person name="Citroen M."/>
            <person name="Collymore A."/>
            <person name="Considine T."/>
            <person name="Cook A."/>
            <person name="Cooke P."/>
            <person name="Corum B."/>
            <person name="Cuomo C."/>
            <person name="David R."/>
            <person name="Dawoe T."/>
            <person name="Degray S."/>
            <person name="Dodge S."/>
            <person name="Dooley K."/>
            <person name="Dorje P."/>
            <person name="Dorjee K."/>
            <person name="Dorris L."/>
            <person name="Duffey N."/>
            <person name="Dupes A."/>
            <person name="Elkins T."/>
            <person name="Engels R."/>
            <person name="Erickson J."/>
            <person name="Farina A."/>
            <person name="Faro S."/>
            <person name="Ferreira P."/>
            <person name="Fischer H."/>
            <person name="Fitzgerald M."/>
            <person name="Foley K."/>
            <person name="Gage D."/>
            <person name="Galagan J."/>
            <person name="Gearin G."/>
            <person name="Gnerre S."/>
            <person name="Gnirke A."/>
            <person name="Goyette A."/>
            <person name="Graham J."/>
            <person name="Grandbois E."/>
            <person name="Gyaltsen K."/>
            <person name="Hafez N."/>
            <person name="Hagopian D."/>
            <person name="Hagos B."/>
            <person name="Hall J."/>
            <person name="Hatcher B."/>
            <person name="Heller A."/>
            <person name="Higgins H."/>
            <person name="Honan T."/>
            <person name="Horn A."/>
            <person name="Houde N."/>
            <person name="Hughes L."/>
            <person name="Hulme W."/>
            <person name="Husby E."/>
            <person name="Iliev I."/>
            <person name="Jaffe D."/>
            <person name="Jones C."/>
            <person name="Kamal M."/>
            <person name="Kamat A."/>
            <person name="Kamvysselis M."/>
            <person name="Karlsson E."/>
            <person name="Kells C."/>
            <person name="Kieu A."/>
            <person name="Kisner P."/>
            <person name="Kodira C."/>
            <person name="Kulbokas E."/>
            <person name="Labutti K."/>
            <person name="Lama D."/>
            <person name="Landers T."/>
            <person name="Leger J."/>
            <person name="Levine S."/>
            <person name="Lewis D."/>
            <person name="Lewis T."/>
            <person name="Lindblad-toh K."/>
            <person name="Liu X."/>
            <person name="Lokyitsang T."/>
            <person name="Lokyitsang Y."/>
            <person name="Lucien O."/>
            <person name="Lui A."/>
            <person name="Ma L.J."/>
            <person name="Mabbitt R."/>
            <person name="Macdonald J."/>
            <person name="Maclean C."/>
            <person name="Major J."/>
            <person name="Manning J."/>
            <person name="Marabella R."/>
            <person name="Maru K."/>
            <person name="Matthews C."/>
            <person name="Mauceli E."/>
            <person name="Mccarthy M."/>
            <person name="Mcdonough S."/>
            <person name="Mcghee T."/>
            <person name="Meldrim J."/>
            <person name="Meneus L."/>
            <person name="Mesirov J."/>
            <person name="Mihalev A."/>
            <person name="Mihova T."/>
            <person name="Mikkelsen T."/>
            <person name="Mlenga V."/>
            <person name="Moru K."/>
            <person name="Mozes J."/>
            <person name="Mulrain L."/>
            <person name="Munson G."/>
            <person name="Naylor J."/>
            <person name="Newes C."/>
            <person name="Nguyen C."/>
            <person name="Nguyen N."/>
            <person name="Nguyen T."/>
            <person name="Nicol R."/>
            <person name="Nielsen C."/>
            <person name="Nizzari M."/>
            <person name="Norbu C."/>
            <person name="Norbu N."/>
            <person name="O'donnell P."/>
            <person name="Okoawo O."/>
            <person name="O'leary S."/>
            <person name="Omotosho B."/>
            <person name="O'neill K."/>
            <person name="Osman S."/>
            <person name="Parker S."/>
            <person name="Perrin D."/>
            <person name="Phunkhang P."/>
            <person name="Piqani B."/>
            <person name="Purcell S."/>
            <person name="Rachupka T."/>
            <person name="Ramasamy U."/>
            <person name="Rameau R."/>
            <person name="Ray V."/>
            <person name="Raymond C."/>
            <person name="Retta R."/>
            <person name="Richardson S."/>
            <person name="Rise C."/>
            <person name="Rodriguez J."/>
            <person name="Rogers J."/>
            <person name="Rogov P."/>
            <person name="Rutman M."/>
            <person name="Schupbach R."/>
            <person name="Seaman C."/>
            <person name="Settipalli S."/>
            <person name="Sharpe T."/>
            <person name="Sheridan J."/>
            <person name="Sherpa N."/>
            <person name="Shi J."/>
            <person name="Smirnov S."/>
            <person name="Smith C."/>
            <person name="Sougnez C."/>
            <person name="Spencer B."/>
            <person name="Stalker J."/>
            <person name="Stange-thomann N."/>
            <person name="Stavropoulos S."/>
            <person name="Stetson K."/>
            <person name="Stone C."/>
            <person name="Stone S."/>
            <person name="Stubbs M."/>
            <person name="Talamas J."/>
            <person name="Tchuinga P."/>
            <person name="Tenzing P."/>
            <person name="Tesfaye S."/>
            <person name="Theodore J."/>
            <person name="Thoulutsang Y."/>
            <person name="Topham K."/>
            <person name="Towey S."/>
            <person name="Tsamla T."/>
            <person name="Tsomo N."/>
            <person name="Vallee D."/>
            <person name="Vassiliev H."/>
            <person name="Venkataraman V."/>
            <person name="Vinson J."/>
            <person name="Vo A."/>
            <person name="Wade C."/>
            <person name="Wang S."/>
            <person name="Wangchuk T."/>
            <person name="Wangdi T."/>
            <person name="Whittaker C."/>
            <person name="Wilkinson J."/>
            <person name="Wu Y."/>
            <person name="Wyman D."/>
            <person name="Yadav S."/>
            <person name="Yang S."/>
            <person name="Yang X."/>
            <person name="Yeager S."/>
            <person name="Yee E."/>
            <person name="Young G."/>
            <person name="Zainoun J."/>
            <person name="Zembeck L."/>
            <person name="Zimmer A."/>
            <person name="Zody M."/>
            <person name="Lander E."/>
        </authorList>
    </citation>
    <scope>NUCLEOTIDE SEQUENCE [LARGE SCALE GENOMIC DNA]</scope>
</reference>
<dbReference type="GO" id="GO:0000118">
    <property type="term" value="C:histone deacetylase complex"/>
    <property type="evidence" value="ECO:0007669"/>
    <property type="project" value="TreeGrafter"/>
</dbReference>
<dbReference type="InterPro" id="IPR025718">
    <property type="entry name" value="SAP30_Sin3-bd"/>
</dbReference>
<dbReference type="InterPro" id="IPR038291">
    <property type="entry name" value="SAP30_C_sf"/>
</dbReference>
<dbReference type="FunCoup" id="H2Y675">
    <property type="interactions" value="22"/>
</dbReference>
<dbReference type="PANTHER" id="PTHR13286:SF6">
    <property type="entry name" value="HISTONE DEACETYLASE COMPLEX SUBUNIT SAP30L-RELATED"/>
    <property type="match status" value="1"/>
</dbReference>
<evidence type="ECO:0000256" key="3">
    <source>
        <dbReference type="ARBA" id="ARBA00022491"/>
    </source>
</evidence>
<sequence length="125" mass="15000">MPVDSNTGHGSKKRKRKESAERERAYDPLIGLEQLQMNTLRRYKKYYKLQTRQGLSKAQLVECVYKHFINMQVNEKEALAYFIYMVKMNRNRWDNKEATNMNNNNNSDENTRDNRQKNEVKTFTN</sequence>
<dbReference type="AlphaFoldDB" id="H2Y675"/>
<keyword evidence="10" id="KW-1185">Reference proteome</keyword>
<dbReference type="HOGENOM" id="CLU_2048874_0_0_1"/>
<dbReference type="GO" id="GO:0003712">
    <property type="term" value="F:transcription coregulator activity"/>
    <property type="evidence" value="ECO:0007669"/>
    <property type="project" value="TreeGrafter"/>
</dbReference>
<reference evidence="9" key="3">
    <citation type="submission" date="2025-09" db="UniProtKB">
        <authorList>
            <consortium name="Ensembl"/>
        </authorList>
    </citation>
    <scope>IDENTIFICATION</scope>
</reference>
<dbReference type="Proteomes" id="UP000007875">
    <property type="component" value="Unassembled WGS sequence"/>
</dbReference>
<dbReference type="Pfam" id="PF13867">
    <property type="entry name" value="SAP30_Sin3_bdg"/>
    <property type="match status" value="1"/>
</dbReference>
<protein>
    <recommendedName>
        <fullName evidence="8">Histone deacetylase complex subunit SAP30 Sin3 binding domain-containing protein</fullName>
    </recommendedName>
</protein>
<feature type="compositionally biased region" description="Basic and acidic residues" evidence="7">
    <location>
        <begin position="109"/>
        <end position="125"/>
    </location>
</feature>
<feature type="compositionally biased region" description="Low complexity" evidence="7">
    <location>
        <begin position="98"/>
        <end position="108"/>
    </location>
</feature>
<dbReference type="OMA" id="RERAYDP"/>
<feature type="domain" description="Histone deacetylase complex subunit SAP30 Sin3 binding" evidence="8">
    <location>
        <begin position="35"/>
        <end position="87"/>
    </location>
</feature>
<evidence type="ECO:0000256" key="2">
    <source>
        <dbReference type="ARBA" id="ARBA00006283"/>
    </source>
</evidence>
<evidence type="ECO:0000256" key="5">
    <source>
        <dbReference type="ARBA" id="ARBA00023163"/>
    </source>
</evidence>
<evidence type="ECO:0000256" key="1">
    <source>
        <dbReference type="ARBA" id="ARBA00004123"/>
    </source>
</evidence>
<keyword evidence="3" id="KW-0678">Repressor</keyword>
<evidence type="ECO:0000313" key="9">
    <source>
        <dbReference type="Ensembl" id="ENSCSAVP00000000823.1"/>
    </source>
</evidence>
<dbReference type="GeneTree" id="ENSGT00390000006633"/>